<dbReference type="Pfam" id="PF03181">
    <property type="entry name" value="BURP"/>
    <property type="match status" value="1"/>
</dbReference>
<dbReference type="SMART" id="SM01045">
    <property type="entry name" value="BURP"/>
    <property type="match status" value="1"/>
</dbReference>
<dbReference type="InterPro" id="IPR044816">
    <property type="entry name" value="BURP"/>
</dbReference>
<proteinExistence type="predicted"/>
<dbReference type="PROSITE" id="PS51277">
    <property type="entry name" value="BURP"/>
    <property type="match status" value="1"/>
</dbReference>
<reference evidence="3" key="1">
    <citation type="submission" date="2021-03" db="EMBL/GenBank/DDBJ databases">
        <authorList>
            <consortium name="Genoscope - CEA"/>
            <person name="William W."/>
        </authorList>
    </citation>
    <scope>NUCLEOTIDE SEQUENCE</scope>
    <source>
        <strain evidence="3">Doubled-haploid Pahang</strain>
    </source>
</reference>
<evidence type="ECO:0000259" key="2">
    <source>
        <dbReference type="PROSITE" id="PS51277"/>
    </source>
</evidence>
<name>A0A8D6ZWY9_MUSAM</name>
<feature type="region of interest" description="Disordered" evidence="1">
    <location>
        <begin position="1"/>
        <end position="74"/>
    </location>
</feature>
<feature type="compositionally biased region" description="Gly residues" evidence="1">
    <location>
        <begin position="36"/>
        <end position="52"/>
    </location>
</feature>
<feature type="compositionally biased region" description="Gly residues" evidence="1">
    <location>
        <begin position="1"/>
        <end position="11"/>
    </location>
</feature>
<accession>A0A8D6ZWY9</accession>
<dbReference type="InterPro" id="IPR004873">
    <property type="entry name" value="BURP_dom"/>
</dbReference>
<gene>
    <name evidence="3" type="ORF">GSMUA_261390.1</name>
</gene>
<dbReference type="EMBL" id="HG996470">
    <property type="protein sequence ID" value="CAG1837962.1"/>
    <property type="molecule type" value="Genomic_DNA"/>
</dbReference>
<evidence type="ECO:0000313" key="3">
    <source>
        <dbReference type="EMBL" id="CAG1837962.1"/>
    </source>
</evidence>
<organism evidence="3">
    <name type="scientific">Musa acuminata subsp. malaccensis</name>
    <name type="common">Wild banana</name>
    <name type="synonym">Musa malaccensis</name>
    <dbReference type="NCBI Taxonomy" id="214687"/>
    <lineage>
        <taxon>Eukaryota</taxon>
        <taxon>Viridiplantae</taxon>
        <taxon>Streptophyta</taxon>
        <taxon>Embryophyta</taxon>
        <taxon>Tracheophyta</taxon>
        <taxon>Spermatophyta</taxon>
        <taxon>Magnoliopsida</taxon>
        <taxon>Liliopsida</taxon>
        <taxon>Zingiberales</taxon>
        <taxon>Musaceae</taxon>
        <taxon>Musa</taxon>
    </lineage>
</organism>
<protein>
    <submittedName>
        <fullName evidence="3">(wild Malaysian banana) hypothetical protein</fullName>
    </submittedName>
</protein>
<feature type="non-terminal residue" evidence="3">
    <location>
        <position position="1"/>
    </location>
</feature>
<dbReference type="AlphaFoldDB" id="A0A8D6ZWY9"/>
<evidence type="ECO:0000256" key="1">
    <source>
        <dbReference type="SAM" id="MobiDB-lite"/>
    </source>
</evidence>
<feature type="domain" description="BURP" evidence="2">
    <location>
        <begin position="161"/>
        <end position="373"/>
    </location>
</feature>
<sequence length="374" mass="38433">GGTTVNVGHGGVHVATGKPGPGTNVNVGHGSQGLQSGAGGNGGRSGGGGRGGVPHRHQCVEPQPRGLQGAQGEAGSGVNVYVKGKSGGTTVNVGHGGVHVGTGKPGGGGTNVNVGHGGVHVNTGHKGKPRVAVTVPSSKDFIYNYAATETQIHDDPNVALFFLEEELRSGAKMNLHFTKTTSGGASFLTQKEADAIPFSSAKLPEILDHFSVKPGSAEAEALKTTLQECEEPAVKGERKYCATSLESMVEFSMSSLGTRDVTAVSTTVAKAVTPRQQYTVTGVKALVGDRLVACHPEAYAYAVFYCHATATSKAYTVGLLGVDGVGAEAVAVCHTDTRAWNPNHVAFKVLKVKPGSVPVCHFLPEDHVVWSRSG</sequence>
<dbReference type="PANTHER" id="PTHR31236">
    <property type="entry name" value="BURP DOMAIN PROTEIN USPL1-LIKE"/>
    <property type="match status" value="1"/>
</dbReference>
<dbReference type="PANTHER" id="PTHR31236:SF2">
    <property type="entry name" value="BURP DOMAIN PROTEIN RD22"/>
    <property type="match status" value="1"/>
</dbReference>